<evidence type="ECO:0000313" key="1">
    <source>
        <dbReference type="EMBL" id="KFM76153.1"/>
    </source>
</evidence>
<sequence length="40" mass="4775">MRTGKEHHGVSLRNCLRNISTRRRKINSQIKNSRLVHETF</sequence>
<name>A0A087UFL4_STEMI</name>
<dbReference type="EMBL" id="KK119608">
    <property type="protein sequence ID" value="KFM76153.1"/>
    <property type="molecule type" value="Genomic_DNA"/>
</dbReference>
<evidence type="ECO:0000313" key="2">
    <source>
        <dbReference type="Proteomes" id="UP000054359"/>
    </source>
</evidence>
<protein>
    <submittedName>
        <fullName evidence="1">Uncharacterized protein</fullName>
    </submittedName>
</protein>
<feature type="non-terminal residue" evidence="1">
    <location>
        <position position="40"/>
    </location>
</feature>
<organism evidence="1 2">
    <name type="scientific">Stegodyphus mimosarum</name>
    <name type="common">African social velvet spider</name>
    <dbReference type="NCBI Taxonomy" id="407821"/>
    <lineage>
        <taxon>Eukaryota</taxon>
        <taxon>Metazoa</taxon>
        <taxon>Ecdysozoa</taxon>
        <taxon>Arthropoda</taxon>
        <taxon>Chelicerata</taxon>
        <taxon>Arachnida</taxon>
        <taxon>Araneae</taxon>
        <taxon>Araneomorphae</taxon>
        <taxon>Entelegynae</taxon>
        <taxon>Eresoidea</taxon>
        <taxon>Eresidae</taxon>
        <taxon>Stegodyphus</taxon>
    </lineage>
</organism>
<dbReference type="Proteomes" id="UP000054359">
    <property type="component" value="Unassembled WGS sequence"/>
</dbReference>
<keyword evidence="2" id="KW-1185">Reference proteome</keyword>
<reference evidence="1 2" key="1">
    <citation type="submission" date="2013-11" db="EMBL/GenBank/DDBJ databases">
        <title>Genome sequencing of Stegodyphus mimosarum.</title>
        <authorList>
            <person name="Bechsgaard J."/>
        </authorList>
    </citation>
    <scope>NUCLEOTIDE SEQUENCE [LARGE SCALE GENOMIC DNA]</scope>
</reference>
<accession>A0A087UFL4</accession>
<gene>
    <name evidence="1" type="ORF">X975_24777</name>
</gene>
<dbReference type="AlphaFoldDB" id="A0A087UFL4"/>
<proteinExistence type="predicted"/>